<dbReference type="GO" id="GO:0006096">
    <property type="term" value="P:glycolytic process"/>
    <property type="evidence" value="ECO:0007669"/>
    <property type="project" value="UniProtKB-UniRule"/>
</dbReference>
<accession>A0A9D6QU40</accession>
<dbReference type="PIRSF" id="PIRSF001492">
    <property type="entry name" value="IPGAM"/>
    <property type="match status" value="1"/>
</dbReference>
<dbReference type="PANTHER" id="PTHR31637:SF0">
    <property type="entry name" value="2,3-BISPHOSPHOGLYCERATE-INDEPENDENT PHOSPHOGLYCERATE MUTASE"/>
    <property type="match status" value="1"/>
</dbReference>
<dbReference type="Gene3D" id="3.40.1450.10">
    <property type="entry name" value="BPG-independent phosphoglycerate mutase, domain B"/>
    <property type="match status" value="1"/>
</dbReference>
<proteinExistence type="inferred from homology"/>
<comment type="pathway">
    <text evidence="3 9">Carbohydrate degradation; glycolysis; pyruvate from D-glyceraldehyde 3-phosphate: step 3/5.</text>
</comment>
<feature type="binding site" evidence="9 12">
    <location>
        <position position="442"/>
    </location>
    <ligand>
        <name>Mn(2+)</name>
        <dbReference type="ChEBI" id="CHEBI:29035"/>
        <label>2</label>
    </ligand>
</feature>
<evidence type="ECO:0000256" key="4">
    <source>
        <dbReference type="ARBA" id="ARBA00008819"/>
    </source>
</evidence>
<dbReference type="GO" id="GO:0005829">
    <property type="term" value="C:cytosol"/>
    <property type="evidence" value="ECO:0007669"/>
    <property type="project" value="TreeGrafter"/>
</dbReference>
<keyword evidence="7 9" id="KW-0464">Manganese</keyword>
<dbReference type="InterPro" id="IPR006124">
    <property type="entry name" value="Metalloenzyme"/>
</dbReference>
<evidence type="ECO:0000256" key="9">
    <source>
        <dbReference type="HAMAP-Rule" id="MF_01038"/>
    </source>
</evidence>
<dbReference type="EC" id="5.4.2.12" evidence="9 10"/>
<comment type="caution">
    <text evidence="15">The sequence shown here is derived from an EMBL/GenBank/DDBJ whole genome shotgun (WGS) entry which is preliminary data.</text>
</comment>
<comment type="cofactor">
    <cofactor evidence="9">
        <name>Mn(2+)</name>
        <dbReference type="ChEBI" id="CHEBI:29035"/>
    </cofactor>
    <text evidence="9">Binds 2 manganese ions per subunit.</text>
</comment>
<dbReference type="Proteomes" id="UP000808388">
    <property type="component" value="Unassembled WGS sequence"/>
</dbReference>
<dbReference type="InterPro" id="IPR005995">
    <property type="entry name" value="Pgm_bpd_ind"/>
</dbReference>
<feature type="binding site" evidence="9 12">
    <location>
        <position position="441"/>
    </location>
    <ligand>
        <name>Mn(2+)</name>
        <dbReference type="ChEBI" id="CHEBI:29035"/>
        <label>2</label>
    </ligand>
</feature>
<evidence type="ECO:0000259" key="14">
    <source>
        <dbReference type="Pfam" id="PF06415"/>
    </source>
</evidence>
<dbReference type="InterPro" id="IPR017850">
    <property type="entry name" value="Alkaline_phosphatase_core_sf"/>
</dbReference>
<evidence type="ECO:0000256" key="3">
    <source>
        <dbReference type="ARBA" id="ARBA00004798"/>
    </source>
</evidence>
<dbReference type="AlphaFoldDB" id="A0A9D6QU40"/>
<feature type="binding site" evidence="9">
    <location>
        <position position="335"/>
    </location>
    <ligand>
        <name>substrate</name>
    </ligand>
</feature>
<feature type="active site" description="Phosphoserine intermediate" evidence="9 11">
    <location>
        <position position="63"/>
    </location>
</feature>
<sequence length="534" mass="58909">MKAYKPVVLIVMDGFGVSLEEKGNPVALAKKPTLDLFDANFPMTTLQASGVAVGLPWGEAGNSEVGHLTMGTGRINYHHLPRIIYSIRDGSFFENPAFLHAAEHVKKNNSKLHIIGLVSSGSVHSYIDHLYALLKFVELQGLAQAFLHVITDGKDSPPQEGVKFLAQLEERMIKEFPQTKIASVVGRFFAMDRDEKWDRIEKAYQLWTEAKGSPITNISEYVSSEYQNGRSDEFVEPGYVAPNNAPLATIHDGDAAIIFNFREDSVREISHALIDQVFDRFPRTQVADLFLATMTMYEDSLAAEAAFPPLQVSYPLARVISDAGLRQLHIAETEKYAHVTYFFNGGREKPFPSEERILVSSISTAHFDEVPEMKAADITAKVIAELPRHDFVLVNFANADVVGHSGNQAAAIKAVESVDRCIGEIYEAVAREGGVLVVTGDHGNVEAKRNLLTGERLTEHSLNPVPFYLVGADFRVSVARSRDEVIKQKKETGGILTDVAPTIIELMGLKKPLEMTGSSLLPMLISQHFVHPVS</sequence>
<comment type="similarity">
    <text evidence="4 9">Belongs to the BPG-independent phosphoglycerate mutase family.</text>
</comment>
<dbReference type="Pfam" id="PF06415">
    <property type="entry name" value="iPGM_N"/>
    <property type="match status" value="1"/>
</dbReference>
<feature type="binding site" evidence="9 12">
    <location>
        <position position="63"/>
    </location>
    <ligand>
        <name>Mn(2+)</name>
        <dbReference type="ChEBI" id="CHEBI:29035"/>
        <label>2</label>
    </ligand>
</feature>
<evidence type="ECO:0000256" key="8">
    <source>
        <dbReference type="ARBA" id="ARBA00023235"/>
    </source>
</evidence>
<comment type="catalytic activity">
    <reaction evidence="1 9">
        <text>(2R)-2-phosphoglycerate = (2R)-3-phosphoglycerate</text>
        <dbReference type="Rhea" id="RHEA:15901"/>
        <dbReference type="ChEBI" id="CHEBI:58272"/>
        <dbReference type="ChEBI" id="CHEBI:58289"/>
        <dbReference type="EC" id="5.4.2.12"/>
    </reaction>
</comment>
<feature type="binding site" evidence="9">
    <location>
        <position position="124"/>
    </location>
    <ligand>
        <name>substrate</name>
    </ligand>
</feature>
<feature type="binding site" evidence="9">
    <location>
        <position position="193"/>
    </location>
    <ligand>
        <name>substrate</name>
    </ligand>
</feature>
<keyword evidence="5 9" id="KW-0479">Metal-binding</keyword>
<dbReference type="GO" id="GO:0006007">
    <property type="term" value="P:glucose catabolic process"/>
    <property type="evidence" value="ECO:0007669"/>
    <property type="project" value="InterPro"/>
</dbReference>
<evidence type="ECO:0000256" key="1">
    <source>
        <dbReference type="ARBA" id="ARBA00000370"/>
    </source>
</evidence>
<dbReference type="EMBL" id="JACQCQ010000009">
    <property type="protein sequence ID" value="MBI3627578.1"/>
    <property type="molecule type" value="Genomic_DNA"/>
</dbReference>
<reference evidence="15" key="1">
    <citation type="submission" date="2020-07" db="EMBL/GenBank/DDBJ databases">
        <title>Huge and variable diversity of episymbiotic CPR bacteria and DPANN archaea in groundwater ecosystems.</title>
        <authorList>
            <person name="He C.Y."/>
            <person name="Keren R."/>
            <person name="Whittaker M."/>
            <person name="Farag I.F."/>
            <person name="Doudna J."/>
            <person name="Cate J.H.D."/>
            <person name="Banfield J.F."/>
        </authorList>
    </citation>
    <scope>NUCLEOTIDE SEQUENCE</scope>
    <source>
        <strain evidence="15">NC_groundwater_972_Pr1_S-0.2um_49_27</strain>
    </source>
</reference>
<evidence type="ECO:0000256" key="7">
    <source>
        <dbReference type="ARBA" id="ARBA00023211"/>
    </source>
</evidence>
<feature type="binding site" evidence="9 12">
    <location>
        <position position="400"/>
    </location>
    <ligand>
        <name>Mn(2+)</name>
        <dbReference type="ChEBI" id="CHEBI:29035"/>
        <label>1</label>
    </ligand>
</feature>
<evidence type="ECO:0000256" key="6">
    <source>
        <dbReference type="ARBA" id="ARBA00023152"/>
    </source>
</evidence>
<dbReference type="Gene3D" id="3.40.720.10">
    <property type="entry name" value="Alkaline Phosphatase, subunit A"/>
    <property type="match status" value="1"/>
</dbReference>
<gene>
    <name evidence="9" type="primary">gpmI</name>
    <name evidence="15" type="ORF">HY220_02430</name>
</gene>
<organism evidence="15 16">
    <name type="scientific">Candidatus Sungiibacteriota bacterium</name>
    <dbReference type="NCBI Taxonomy" id="2750080"/>
    <lineage>
        <taxon>Bacteria</taxon>
        <taxon>Candidatus Sungiibacteriota</taxon>
    </lineage>
</organism>
<dbReference type="InterPro" id="IPR011258">
    <property type="entry name" value="BPG-indep_PGM_N"/>
</dbReference>
<dbReference type="SUPFAM" id="SSF53649">
    <property type="entry name" value="Alkaline phosphatase-like"/>
    <property type="match status" value="1"/>
</dbReference>
<feature type="domain" description="BPG-independent PGAM N-terminal" evidence="14">
    <location>
        <begin position="86"/>
        <end position="298"/>
    </location>
</feature>
<keyword evidence="6 9" id="KW-0324">Glycolysis</keyword>
<comment type="function">
    <text evidence="2 9">Catalyzes the interconversion of 2-phosphoglycerate and 3-phosphoglycerate.</text>
</comment>
<name>A0A9D6QU40_9BACT</name>
<comment type="subunit">
    <text evidence="9">Monomer.</text>
</comment>
<comment type="caution">
    <text evidence="9">Lacks conserved residue(s) required for the propagation of feature annotation.</text>
</comment>
<dbReference type="FunFam" id="3.40.1450.10:FF:000002">
    <property type="entry name" value="2,3-bisphosphoglycerate-independent phosphoglycerate mutase"/>
    <property type="match status" value="1"/>
</dbReference>
<evidence type="ECO:0000313" key="16">
    <source>
        <dbReference type="Proteomes" id="UP000808388"/>
    </source>
</evidence>
<dbReference type="GO" id="GO:0030145">
    <property type="term" value="F:manganese ion binding"/>
    <property type="evidence" value="ECO:0007669"/>
    <property type="project" value="UniProtKB-UniRule"/>
</dbReference>
<keyword evidence="8 9" id="KW-0413">Isomerase</keyword>
<dbReference type="GO" id="GO:0004619">
    <property type="term" value="F:phosphoglycerate mutase activity"/>
    <property type="evidence" value="ECO:0007669"/>
    <property type="project" value="UniProtKB-UniRule"/>
</dbReference>
<dbReference type="PANTHER" id="PTHR31637">
    <property type="entry name" value="2,3-BISPHOSPHOGLYCERATE-INDEPENDENT PHOSPHOGLYCERATE MUTASE"/>
    <property type="match status" value="1"/>
</dbReference>
<feature type="binding site" evidence="9 12">
    <location>
        <position position="460"/>
    </location>
    <ligand>
        <name>Mn(2+)</name>
        <dbReference type="ChEBI" id="CHEBI:29035"/>
        <label>1</label>
    </ligand>
</feature>
<protein>
    <recommendedName>
        <fullName evidence="9 10">2,3-bisphosphoglycerate-independent phosphoglycerate mutase</fullName>
        <shortName evidence="9">BPG-independent PGAM</shortName>
        <shortName evidence="9">Phosphoglyceromutase</shortName>
        <shortName evidence="9">iPGM</shortName>
        <ecNumber evidence="9 10">5.4.2.12</ecNumber>
    </recommendedName>
</protein>
<evidence type="ECO:0000313" key="15">
    <source>
        <dbReference type="EMBL" id="MBI3627578.1"/>
    </source>
</evidence>
<evidence type="ECO:0000256" key="2">
    <source>
        <dbReference type="ARBA" id="ARBA00002315"/>
    </source>
</evidence>
<dbReference type="InterPro" id="IPR036646">
    <property type="entry name" value="PGAM_B_sf"/>
</dbReference>
<feature type="binding site" evidence="9 12">
    <location>
        <position position="404"/>
    </location>
    <ligand>
        <name>Mn(2+)</name>
        <dbReference type="ChEBI" id="CHEBI:29035"/>
        <label>1</label>
    </ligand>
</feature>
<dbReference type="NCBIfam" id="TIGR01307">
    <property type="entry name" value="pgm_bpd_ind"/>
    <property type="match status" value="1"/>
</dbReference>
<dbReference type="HAMAP" id="MF_01038">
    <property type="entry name" value="GpmI"/>
    <property type="match status" value="1"/>
</dbReference>
<feature type="binding site" evidence="9">
    <location>
        <position position="187"/>
    </location>
    <ligand>
        <name>substrate</name>
    </ligand>
</feature>
<dbReference type="CDD" id="cd16010">
    <property type="entry name" value="iPGM"/>
    <property type="match status" value="1"/>
</dbReference>
<evidence type="ECO:0000259" key="13">
    <source>
        <dbReference type="Pfam" id="PF01676"/>
    </source>
</evidence>
<evidence type="ECO:0000256" key="11">
    <source>
        <dbReference type="PIRSR" id="PIRSR001492-1"/>
    </source>
</evidence>
<evidence type="ECO:0000256" key="12">
    <source>
        <dbReference type="PIRSR" id="PIRSR001492-3"/>
    </source>
</evidence>
<evidence type="ECO:0000256" key="10">
    <source>
        <dbReference type="NCBIfam" id="TIGR01307"/>
    </source>
</evidence>
<evidence type="ECO:0000256" key="5">
    <source>
        <dbReference type="ARBA" id="ARBA00022723"/>
    </source>
</evidence>
<feature type="domain" description="Metalloenzyme" evidence="13">
    <location>
        <begin position="5"/>
        <end position="511"/>
    </location>
</feature>
<dbReference type="SUPFAM" id="SSF64158">
    <property type="entry name" value="2,3-Bisphosphoglycerate-independent phosphoglycerate mutase, substrate-binding domain"/>
    <property type="match status" value="1"/>
</dbReference>
<feature type="binding site" evidence="9 12">
    <location>
        <position position="13"/>
    </location>
    <ligand>
        <name>Mn(2+)</name>
        <dbReference type="ChEBI" id="CHEBI:29035"/>
        <label>2</label>
    </ligand>
</feature>
<dbReference type="Pfam" id="PF01676">
    <property type="entry name" value="Metalloenzyme"/>
    <property type="match status" value="1"/>
</dbReference>